<gene>
    <name evidence="11" type="ORF">D2962_05465</name>
</gene>
<dbReference type="PANTHER" id="PTHR43790">
    <property type="entry name" value="CARBOHYDRATE TRANSPORT ATP-BINDING PROTEIN MG119-RELATED"/>
    <property type="match status" value="1"/>
</dbReference>
<evidence type="ECO:0000256" key="6">
    <source>
        <dbReference type="ARBA" id="ARBA00022741"/>
    </source>
</evidence>
<dbReference type="PANTHER" id="PTHR43790:SF3">
    <property type="entry name" value="D-ALLOSE IMPORT ATP-BINDING PROTEIN ALSA-RELATED"/>
    <property type="match status" value="1"/>
</dbReference>
<comment type="subcellular location">
    <subcellularLocation>
        <location evidence="1">Cell membrane</location>
        <topology evidence="1">Peripheral membrane protein</topology>
    </subcellularLocation>
</comment>
<keyword evidence="7 11" id="KW-0067">ATP-binding</keyword>
<keyword evidence="8" id="KW-1278">Translocase</keyword>
<dbReference type="Gene3D" id="3.40.50.300">
    <property type="entry name" value="P-loop containing nucleotide triphosphate hydrolases"/>
    <property type="match status" value="2"/>
</dbReference>
<keyword evidence="4" id="KW-0762">Sugar transport</keyword>
<evidence type="ECO:0000256" key="8">
    <source>
        <dbReference type="ARBA" id="ARBA00022967"/>
    </source>
</evidence>
<evidence type="ECO:0000313" key="12">
    <source>
        <dbReference type="Proteomes" id="UP000280960"/>
    </source>
</evidence>
<keyword evidence="12" id="KW-1185">Reference proteome</keyword>
<evidence type="ECO:0000256" key="3">
    <source>
        <dbReference type="ARBA" id="ARBA00022475"/>
    </source>
</evidence>
<dbReference type="RefSeq" id="WP_122015745.1">
    <property type="nucleotide sequence ID" value="NZ_CP033169.1"/>
</dbReference>
<keyword evidence="9" id="KW-0472">Membrane</keyword>
<organism evidence="11 12">
    <name type="scientific">Biomaibacter acetigenes</name>
    <dbReference type="NCBI Taxonomy" id="2316383"/>
    <lineage>
        <taxon>Bacteria</taxon>
        <taxon>Bacillati</taxon>
        <taxon>Bacillota</taxon>
        <taxon>Clostridia</taxon>
        <taxon>Thermosediminibacterales</taxon>
        <taxon>Tepidanaerobacteraceae</taxon>
        <taxon>Biomaibacter</taxon>
    </lineage>
</organism>
<dbReference type="InterPro" id="IPR003439">
    <property type="entry name" value="ABC_transporter-like_ATP-bd"/>
</dbReference>
<name>A0A3G2R9V7_9FIRM</name>
<dbReference type="Pfam" id="PF00005">
    <property type="entry name" value="ABC_tran"/>
    <property type="match status" value="2"/>
</dbReference>
<keyword evidence="6" id="KW-0547">Nucleotide-binding</keyword>
<keyword evidence="3" id="KW-1003">Cell membrane</keyword>
<dbReference type="Proteomes" id="UP000280960">
    <property type="component" value="Chromosome"/>
</dbReference>
<evidence type="ECO:0000256" key="9">
    <source>
        <dbReference type="ARBA" id="ARBA00023136"/>
    </source>
</evidence>
<keyword evidence="2" id="KW-0813">Transport</keyword>
<dbReference type="InterPro" id="IPR050107">
    <property type="entry name" value="ABC_carbohydrate_import_ATPase"/>
</dbReference>
<reference evidence="11 12" key="1">
    <citation type="submission" date="2018-10" db="EMBL/GenBank/DDBJ databases">
        <authorList>
            <person name="Zhang X."/>
        </authorList>
    </citation>
    <scope>NUCLEOTIDE SEQUENCE [LARGE SCALE GENOMIC DNA]</scope>
    <source>
        <strain evidence="11 12">SK-G1</strain>
    </source>
</reference>
<evidence type="ECO:0000256" key="1">
    <source>
        <dbReference type="ARBA" id="ARBA00004202"/>
    </source>
</evidence>
<dbReference type="PROSITE" id="PS00211">
    <property type="entry name" value="ABC_TRANSPORTER_1"/>
    <property type="match status" value="1"/>
</dbReference>
<dbReference type="KEGG" id="bacg:D2962_05465"/>
<dbReference type="PROSITE" id="PS50893">
    <property type="entry name" value="ABC_TRANSPORTER_2"/>
    <property type="match status" value="2"/>
</dbReference>
<dbReference type="InterPro" id="IPR003593">
    <property type="entry name" value="AAA+_ATPase"/>
</dbReference>
<dbReference type="EMBL" id="CP033169">
    <property type="protein sequence ID" value="AYO32213.1"/>
    <property type="molecule type" value="Genomic_DNA"/>
</dbReference>
<dbReference type="GO" id="GO:0016887">
    <property type="term" value="F:ATP hydrolysis activity"/>
    <property type="evidence" value="ECO:0007669"/>
    <property type="project" value="InterPro"/>
</dbReference>
<sequence length="506" mass="56372">MNDFVLELDNISKTFPGVKALSKVKFNLRAGEVHALIGENGAGKSTFIKVITGVHQPDSGEIFLYGKKVTFANPTVARVQGIAAIYQNTTCFPDMTVTENIFLGHEYVEHRTKRILWKKMHEKARELLRSIGSNIDPEEKMGSLSVAQQQMVEIAKALSQDAKILLMDEPTAALTNRETEELFAITRRLKEAGTSIIFISHRIEDIYKIADRVTIFRDGCYVGTWNISDITRDDLIKLMVGREITRLFPKKQAKIGNEILRVEGLCKTGIFADISFNLHEGEILGLTGLIGSGRSEVAQAIFGIYPADEGKIYIENRAVNIDNPLKAMKLGIGYLPEDRQIQGLVLPFSIMENITLPVIEDFSRRGWLHRSAEYIKAKEMAELLQVKATSVFDKAYSLSGGNQQKVVVAKLLAARLKVLILDEPTKGIDVGSKAAIHEIMSNLACRGFGIIMISSEMPEVLGMSDRILVMHEGRITGEFDRAEATQEKIMEAAITKRTRQRTAEAF</sequence>
<dbReference type="InterPro" id="IPR027417">
    <property type="entry name" value="P-loop_NTPase"/>
</dbReference>
<feature type="domain" description="ABC transporter" evidence="10">
    <location>
        <begin position="6"/>
        <end position="243"/>
    </location>
</feature>
<accession>A0A3G2R9V7</accession>
<evidence type="ECO:0000256" key="5">
    <source>
        <dbReference type="ARBA" id="ARBA00022737"/>
    </source>
</evidence>
<dbReference type="InterPro" id="IPR017871">
    <property type="entry name" value="ABC_transporter-like_CS"/>
</dbReference>
<dbReference type="SUPFAM" id="SSF52540">
    <property type="entry name" value="P-loop containing nucleoside triphosphate hydrolases"/>
    <property type="match status" value="2"/>
</dbReference>
<proteinExistence type="predicted"/>
<evidence type="ECO:0000256" key="2">
    <source>
        <dbReference type="ARBA" id="ARBA00022448"/>
    </source>
</evidence>
<feature type="domain" description="ABC transporter" evidence="10">
    <location>
        <begin position="253"/>
        <end position="497"/>
    </location>
</feature>
<evidence type="ECO:0000313" key="11">
    <source>
        <dbReference type="EMBL" id="AYO32213.1"/>
    </source>
</evidence>
<dbReference type="CDD" id="cd03215">
    <property type="entry name" value="ABC_Carb_Monos_II"/>
    <property type="match status" value="1"/>
</dbReference>
<dbReference type="SMART" id="SM00382">
    <property type="entry name" value="AAA"/>
    <property type="match status" value="2"/>
</dbReference>
<dbReference type="AlphaFoldDB" id="A0A3G2R9V7"/>
<keyword evidence="5" id="KW-0677">Repeat</keyword>
<protein>
    <submittedName>
        <fullName evidence="11">Sugar ABC transporter ATP-binding protein</fullName>
    </submittedName>
</protein>
<dbReference type="FunFam" id="3.40.50.300:FF:000127">
    <property type="entry name" value="Ribose import ATP-binding protein RbsA"/>
    <property type="match status" value="1"/>
</dbReference>
<dbReference type="GO" id="GO:0005886">
    <property type="term" value="C:plasma membrane"/>
    <property type="evidence" value="ECO:0007669"/>
    <property type="project" value="UniProtKB-SubCell"/>
</dbReference>
<dbReference type="GO" id="GO:0005524">
    <property type="term" value="F:ATP binding"/>
    <property type="evidence" value="ECO:0007669"/>
    <property type="project" value="UniProtKB-KW"/>
</dbReference>
<evidence type="ECO:0000256" key="7">
    <source>
        <dbReference type="ARBA" id="ARBA00022840"/>
    </source>
</evidence>
<evidence type="ECO:0000259" key="10">
    <source>
        <dbReference type="PROSITE" id="PS50893"/>
    </source>
</evidence>
<evidence type="ECO:0000256" key="4">
    <source>
        <dbReference type="ARBA" id="ARBA00022597"/>
    </source>
</evidence>
<dbReference type="CDD" id="cd03216">
    <property type="entry name" value="ABC_Carb_Monos_I"/>
    <property type="match status" value="1"/>
</dbReference>